<dbReference type="EMBL" id="JAKOGI010000012">
    <property type="protein sequence ID" value="KAJ8450874.1"/>
    <property type="molecule type" value="Genomic_DNA"/>
</dbReference>
<dbReference type="Gene3D" id="3.90.1720.30">
    <property type="entry name" value="PPPDE domains"/>
    <property type="match status" value="1"/>
</dbReference>
<comment type="caution">
    <text evidence="5">The sequence shown here is derived from an EMBL/GenBank/DDBJ whole genome shotgun (WGS) entry which is preliminary data.</text>
</comment>
<evidence type="ECO:0000313" key="5">
    <source>
        <dbReference type="EMBL" id="KAJ8450874.1"/>
    </source>
</evidence>
<reference evidence="5" key="1">
    <citation type="submission" date="2022-04" db="EMBL/GenBank/DDBJ databases">
        <title>Carnegiea gigantea Genome sequencing and assembly v2.</title>
        <authorList>
            <person name="Copetti D."/>
            <person name="Sanderson M.J."/>
            <person name="Burquez A."/>
            <person name="Wojciechowski M.F."/>
        </authorList>
    </citation>
    <scope>NUCLEOTIDE SEQUENCE</scope>
    <source>
        <strain evidence="5">SGP5-SGP5p</strain>
        <tissue evidence="5">Aerial part</tissue>
    </source>
</reference>
<evidence type="ECO:0000256" key="1">
    <source>
        <dbReference type="ARBA" id="ARBA00008140"/>
    </source>
</evidence>
<dbReference type="PANTHER" id="PTHR31317">
    <property type="entry name" value="OS08G0163500 PROTEIN"/>
    <property type="match status" value="1"/>
</dbReference>
<dbReference type="Pfam" id="PF05903">
    <property type="entry name" value="Peptidase_C97"/>
    <property type="match status" value="1"/>
</dbReference>
<evidence type="ECO:0000256" key="3">
    <source>
        <dbReference type="ARBA" id="ARBA00022801"/>
    </source>
</evidence>
<dbReference type="InterPro" id="IPR042266">
    <property type="entry name" value="PPPDE_sf"/>
</dbReference>
<dbReference type="Pfam" id="PF06219">
    <property type="entry name" value="DUF1005"/>
    <property type="match status" value="1"/>
</dbReference>
<dbReference type="SMART" id="SM01179">
    <property type="entry name" value="DUF862"/>
    <property type="match status" value="1"/>
</dbReference>
<dbReference type="PANTHER" id="PTHR31317:SF3">
    <property type="entry name" value="OS07G0133500 PROTEIN"/>
    <property type="match status" value="1"/>
</dbReference>
<dbReference type="OrthoDB" id="412286at2759"/>
<evidence type="ECO:0000259" key="4">
    <source>
        <dbReference type="PROSITE" id="PS51858"/>
    </source>
</evidence>
<dbReference type="PROSITE" id="PS51858">
    <property type="entry name" value="PPPDE"/>
    <property type="match status" value="1"/>
</dbReference>
<keyword evidence="2" id="KW-0645">Protease</keyword>
<keyword evidence="3" id="KW-0378">Hydrolase</keyword>
<feature type="domain" description="PPPDE" evidence="4">
    <location>
        <begin position="42"/>
        <end position="179"/>
    </location>
</feature>
<dbReference type="GO" id="GO:0008233">
    <property type="term" value="F:peptidase activity"/>
    <property type="evidence" value="ECO:0007669"/>
    <property type="project" value="UniProtKB-KW"/>
</dbReference>
<dbReference type="InterPro" id="IPR008580">
    <property type="entry name" value="PPPDE_dom"/>
</dbReference>
<comment type="similarity">
    <text evidence="1">Belongs to the DeSI family.</text>
</comment>
<dbReference type="Proteomes" id="UP001153076">
    <property type="component" value="Unassembled WGS sequence"/>
</dbReference>
<evidence type="ECO:0000256" key="2">
    <source>
        <dbReference type="ARBA" id="ARBA00022670"/>
    </source>
</evidence>
<accession>A0A9Q1KWB1</accession>
<proteinExistence type="inferred from homology"/>
<sequence>MSQESKNASRSRGKSIRAKDILAARFRFFAKVKSADSSPGYSPVFVNVYDLTPINGYMYWAGLGIYHTGVEVHGAEYAFGAHDFPASGVFEVEPRQCPGFKFRKSIFMGITYLDPREVREFMEQQSRNYYGDTYHLIIKNCNHFSDDICHKLTGKRIPKWVNRLARIGSVCSCVLPESLKATPVPKEPQFYDDEKRQGRTFSCISPFAMPDKGESVSPLLLHSRLHAQFSVEFNMNPSNFVRVVINNLAIKFPSETTTLTLDSSFFCKIKLAHFPSQFAPIPADPDNLSGSVCFTLTRQDIDGLLVSAKKPPEIKMDVYSRSGKGCGCGCGYGFGSSRKLLGRVSVPLPLESAITHMVVKNGWVKVGERKSDVYLHLTVKANPDPRFVFEFDSKPECSPQVFQVQNQGSMKRKQPVFSCKFGFKQNKKSKKERKGWSITIHDLSGSPVATASMVTPFVAEHGSGRVSPSSPGAWLILRPSGKKGCWVPWGRLEAWSDGPSRIGYRVEIGDMITLAQTTVPARPGAKFVVDTASGLGGRMSPAFSPSSTDLGLGLGSSSESESGFGLSSSYDGLVMSSRVGEEVRVEVGSQHVTCTEDAAVFVALAAAMDLSMEACKSFSHKLRKTLVV</sequence>
<dbReference type="GO" id="GO:0006508">
    <property type="term" value="P:proteolysis"/>
    <property type="evidence" value="ECO:0007669"/>
    <property type="project" value="UniProtKB-KW"/>
</dbReference>
<organism evidence="5 6">
    <name type="scientific">Carnegiea gigantea</name>
    <dbReference type="NCBI Taxonomy" id="171969"/>
    <lineage>
        <taxon>Eukaryota</taxon>
        <taxon>Viridiplantae</taxon>
        <taxon>Streptophyta</taxon>
        <taxon>Embryophyta</taxon>
        <taxon>Tracheophyta</taxon>
        <taxon>Spermatophyta</taxon>
        <taxon>Magnoliopsida</taxon>
        <taxon>eudicotyledons</taxon>
        <taxon>Gunneridae</taxon>
        <taxon>Pentapetalae</taxon>
        <taxon>Caryophyllales</taxon>
        <taxon>Cactineae</taxon>
        <taxon>Cactaceae</taxon>
        <taxon>Cactoideae</taxon>
        <taxon>Echinocereeae</taxon>
        <taxon>Carnegiea</taxon>
    </lineage>
</organism>
<protein>
    <recommendedName>
        <fullName evidence="4">PPPDE domain-containing protein</fullName>
    </recommendedName>
</protein>
<keyword evidence="6" id="KW-1185">Reference proteome</keyword>
<name>A0A9Q1KWB1_9CARY</name>
<dbReference type="InterPro" id="IPR010410">
    <property type="entry name" value="DUF1005"/>
</dbReference>
<gene>
    <name evidence="5" type="ORF">Cgig2_032499</name>
</gene>
<evidence type="ECO:0000313" key="6">
    <source>
        <dbReference type="Proteomes" id="UP001153076"/>
    </source>
</evidence>
<dbReference type="AlphaFoldDB" id="A0A9Q1KWB1"/>